<dbReference type="GeneID" id="90038386"/>
<reference evidence="3 4" key="1">
    <citation type="submission" date="2024-03" db="EMBL/GenBank/DDBJ databases">
        <title>Genome-scale model development and genomic sequencing of the oleaginous clade Lipomyces.</title>
        <authorList>
            <consortium name="Lawrence Berkeley National Laboratory"/>
            <person name="Czajka J.J."/>
            <person name="Han Y."/>
            <person name="Kim J."/>
            <person name="Mondo S.J."/>
            <person name="Hofstad B.A."/>
            <person name="Robles A."/>
            <person name="Haridas S."/>
            <person name="Riley R."/>
            <person name="LaButti K."/>
            <person name="Pangilinan J."/>
            <person name="Andreopoulos W."/>
            <person name="Lipzen A."/>
            <person name="Yan J."/>
            <person name="Wang M."/>
            <person name="Ng V."/>
            <person name="Grigoriev I.V."/>
            <person name="Spatafora J.W."/>
            <person name="Magnuson J.K."/>
            <person name="Baker S.E."/>
            <person name="Pomraning K.R."/>
        </authorList>
    </citation>
    <scope>NUCLEOTIDE SEQUENCE [LARGE SCALE GENOMIC DNA]</scope>
    <source>
        <strain evidence="3 4">Phaff 52-87</strain>
    </source>
</reference>
<organism evidence="3 4">
    <name type="scientific">Myxozyma melibiosi</name>
    <dbReference type="NCBI Taxonomy" id="54550"/>
    <lineage>
        <taxon>Eukaryota</taxon>
        <taxon>Fungi</taxon>
        <taxon>Dikarya</taxon>
        <taxon>Ascomycota</taxon>
        <taxon>Saccharomycotina</taxon>
        <taxon>Lipomycetes</taxon>
        <taxon>Lipomycetales</taxon>
        <taxon>Lipomycetaceae</taxon>
        <taxon>Myxozyma</taxon>
    </lineage>
</organism>
<feature type="region of interest" description="Disordered" evidence="1">
    <location>
        <begin position="25"/>
        <end position="54"/>
    </location>
</feature>
<dbReference type="Proteomes" id="UP001498771">
    <property type="component" value="Unassembled WGS sequence"/>
</dbReference>
<evidence type="ECO:0000256" key="2">
    <source>
        <dbReference type="SAM" id="SignalP"/>
    </source>
</evidence>
<evidence type="ECO:0000313" key="3">
    <source>
        <dbReference type="EMBL" id="KAK7204791.1"/>
    </source>
</evidence>
<comment type="caution">
    <text evidence="3">The sequence shown here is derived from an EMBL/GenBank/DDBJ whole genome shotgun (WGS) entry which is preliminary data.</text>
</comment>
<proteinExistence type="predicted"/>
<protein>
    <submittedName>
        <fullName evidence="3">Uncharacterized protein</fullName>
    </submittedName>
</protein>
<name>A0ABR1F4L8_9ASCO</name>
<keyword evidence="2" id="KW-0732">Signal</keyword>
<accession>A0ABR1F4L8</accession>
<dbReference type="Pfam" id="PF11927">
    <property type="entry name" value="HODM_asu-like"/>
    <property type="match status" value="1"/>
</dbReference>
<feature type="signal peptide" evidence="2">
    <location>
        <begin position="1"/>
        <end position="24"/>
    </location>
</feature>
<dbReference type="InterPro" id="IPR021848">
    <property type="entry name" value="HODM_asu-like"/>
</dbReference>
<evidence type="ECO:0000256" key="1">
    <source>
        <dbReference type="SAM" id="MobiDB-lite"/>
    </source>
</evidence>
<evidence type="ECO:0000313" key="4">
    <source>
        <dbReference type="Proteomes" id="UP001498771"/>
    </source>
</evidence>
<dbReference type="EMBL" id="JBBJBU010000007">
    <property type="protein sequence ID" value="KAK7204791.1"/>
    <property type="molecule type" value="Genomic_DNA"/>
</dbReference>
<keyword evidence="4" id="KW-1185">Reference proteome</keyword>
<gene>
    <name evidence="3" type="ORF">BZA70DRAFT_280011</name>
</gene>
<dbReference type="RefSeq" id="XP_064767824.1">
    <property type="nucleotide sequence ID" value="XM_064912874.1"/>
</dbReference>
<feature type="chain" id="PRO_5045794896" evidence="2">
    <location>
        <begin position="25"/>
        <end position="429"/>
    </location>
</feature>
<sequence>MQLFIAIFLLAVAASIIYINFSSSAPPPPQQQRQQQSEKKSAYGTSNEPLPEPTPLWDLTVEKLKTYDDRPWRPFRWPYHQTMSIFKLDINHWLDMDKWYHRYVTEKMDIIRRTGTEYCDILPDGQDAAEELLDTVVDHLCKRYPRLFTRTEIGIDNHVTGEKMDLRRPLKEPVLHYLARLAKEDFYIVKQRADGKHYLVAAVVPAPGGFFGVQNKIGQHLDVIHTEVPYYEEKLKVSMERWFARMKPNDPVERASWFICWDHELRCNGIYALEDGEGVPSETSFSQYNVRVCRQTLRRLPKSNAIVFSNHPIFYSIDEMKDEPFIPSILKKVVLEGPDKILKYKGFEKFDQHLVPYLDSLIQRQYDLGIIKPDEQLKTRKSYPFADWYDSAEKHTGNGYTNPYWAKYGLKTPEPMGIPVHDVTKGPEL</sequence>